<dbReference type="CDD" id="cd00383">
    <property type="entry name" value="trans_reg_C"/>
    <property type="match status" value="1"/>
</dbReference>
<dbReference type="PROSITE" id="PS51755">
    <property type="entry name" value="OMPR_PHOB"/>
    <property type="match status" value="1"/>
</dbReference>
<dbReference type="InterPro" id="IPR016032">
    <property type="entry name" value="Sig_transdc_resp-reg_C-effctor"/>
</dbReference>
<name>Q12PS6_SHEDO</name>
<dbReference type="Proteomes" id="UP000001982">
    <property type="component" value="Chromosome"/>
</dbReference>
<evidence type="ECO:0000256" key="2">
    <source>
        <dbReference type="ARBA" id="ARBA00023012"/>
    </source>
</evidence>
<dbReference type="OrthoDB" id="9802426at2"/>
<feature type="domain" description="Response regulatory" evidence="8">
    <location>
        <begin position="2"/>
        <end position="116"/>
    </location>
</feature>
<keyword evidence="4 7" id="KW-0238">DNA-binding</keyword>
<dbReference type="GO" id="GO:0032993">
    <property type="term" value="C:protein-DNA complex"/>
    <property type="evidence" value="ECO:0007669"/>
    <property type="project" value="TreeGrafter"/>
</dbReference>
<dbReference type="GO" id="GO:0000976">
    <property type="term" value="F:transcription cis-regulatory region binding"/>
    <property type="evidence" value="ECO:0007669"/>
    <property type="project" value="TreeGrafter"/>
</dbReference>
<evidence type="ECO:0000256" key="7">
    <source>
        <dbReference type="PROSITE-ProRule" id="PRU01091"/>
    </source>
</evidence>
<dbReference type="InterPro" id="IPR036388">
    <property type="entry name" value="WH-like_DNA-bd_sf"/>
</dbReference>
<dbReference type="SMART" id="SM00448">
    <property type="entry name" value="REC"/>
    <property type="match status" value="1"/>
</dbReference>
<feature type="DNA-binding region" description="OmpR/PhoB-type" evidence="7">
    <location>
        <begin position="124"/>
        <end position="222"/>
    </location>
</feature>
<gene>
    <name evidence="10" type="ordered locus">Sden_1264</name>
</gene>
<dbReference type="InterPro" id="IPR001867">
    <property type="entry name" value="OmpR/PhoB-type_DNA-bd"/>
</dbReference>
<evidence type="ECO:0000256" key="3">
    <source>
        <dbReference type="ARBA" id="ARBA00023015"/>
    </source>
</evidence>
<dbReference type="PANTHER" id="PTHR48111:SF71">
    <property type="entry name" value="TRANSCRIPTIONAL REGULATORY PROTEIN PHOP"/>
    <property type="match status" value="1"/>
</dbReference>
<dbReference type="Pfam" id="PF00072">
    <property type="entry name" value="Response_reg"/>
    <property type="match status" value="1"/>
</dbReference>
<dbReference type="SUPFAM" id="SSF52172">
    <property type="entry name" value="CheY-like"/>
    <property type="match status" value="1"/>
</dbReference>
<dbReference type="SMART" id="SM00862">
    <property type="entry name" value="Trans_reg_C"/>
    <property type="match status" value="1"/>
</dbReference>
<evidence type="ECO:0000313" key="10">
    <source>
        <dbReference type="EMBL" id="ABE54550.1"/>
    </source>
</evidence>
<evidence type="ECO:0000256" key="1">
    <source>
        <dbReference type="ARBA" id="ARBA00022553"/>
    </source>
</evidence>
<evidence type="ECO:0000259" key="8">
    <source>
        <dbReference type="PROSITE" id="PS50110"/>
    </source>
</evidence>
<keyword evidence="5" id="KW-0804">Transcription</keyword>
<evidence type="ECO:0000256" key="4">
    <source>
        <dbReference type="ARBA" id="ARBA00023125"/>
    </source>
</evidence>
<organism evidence="10 11">
    <name type="scientific">Shewanella denitrificans (strain OS217 / ATCC BAA-1090 / DSM 15013)</name>
    <dbReference type="NCBI Taxonomy" id="318161"/>
    <lineage>
        <taxon>Bacteria</taxon>
        <taxon>Pseudomonadati</taxon>
        <taxon>Pseudomonadota</taxon>
        <taxon>Gammaproteobacteria</taxon>
        <taxon>Alteromonadales</taxon>
        <taxon>Shewanellaceae</taxon>
        <taxon>Shewanella</taxon>
    </lineage>
</organism>
<keyword evidence="3" id="KW-0805">Transcription regulation</keyword>
<proteinExistence type="predicted"/>
<keyword evidence="2" id="KW-0902">Two-component regulatory system</keyword>
<dbReference type="CDD" id="cd19934">
    <property type="entry name" value="REC_OmpR_EcPhoP-like"/>
    <property type="match status" value="1"/>
</dbReference>
<dbReference type="HOGENOM" id="CLU_000445_30_1_6"/>
<dbReference type="KEGG" id="sdn:Sden_1264"/>
<accession>Q12PS6</accession>
<dbReference type="AlphaFoldDB" id="Q12PS6"/>
<evidence type="ECO:0000259" key="9">
    <source>
        <dbReference type="PROSITE" id="PS51755"/>
    </source>
</evidence>
<dbReference type="Gene3D" id="1.10.10.10">
    <property type="entry name" value="Winged helix-like DNA-binding domain superfamily/Winged helix DNA-binding domain"/>
    <property type="match status" value="1"/>
</dbReference>
<evidence type="ECO:0000256" key="6">
    <source>
        <dbReference type="PROSITE-ProRule" id="PRU00169"/>
    </source>
</evidence>
<dbReference type="GO" id="GO:0000156">
    <property type="term" value="F:phosphorelay response regulator activity"/>
    <property type="evidence" value="ECO:0007669"/>
    <property type="project" value="TreeGrafter"/>
</dbReference>
<dbReference type="InterPro" id="IPR011006">
    <property type="entry name" value="CheY-like_superfamily"/>
</dbReference>
<dbReference type="PANTHER" id="PTHR48111">
    <property type="entry name" value="REGULATOR OF RPOS"/>
    <property type="match status" value="1"/>
</dbReference>
<keyword evidence="1 6" id="KW-0597">Phosphoprotein</keyword>
<feature type="domain" description="OmpR/PhoB-type" evidence="9">
    <location>
        <begin position="124"/>
        <end position="222"/>
    </location>
</feature>
<dbReference type="EMBL" id="CP000302">
    <property type="protein sequence ID" value="ABE54550.1"/>
    <property type="molecule type" value="Genomic_DNA"/>
</dbReference>
<protein>
    <submittedName>
        <fullName evidence="10">Two component transcriptional regulator, winged helix family</fullName>
    </submittedName>
</protein>
<dbReference type="InterPro" id="IPR039420">
    <property type="entry name" value="WalR-like"/>
</dbReference>
<dbReference type="SUPFAM" id="SSF46894">
    <property type="entry name" value="C-terminal effector domain of the bipartite response regulators"/>
    <property type="match status" value="1"/>
</dbReference>
<dbReference type="eggNOG" id="COG0745">
    <property type="taxonomic scope" value="Bacteria"/>
</dbReference>
<dbReference type="InterPro" id="IPR001789">
    <property type="entry name" value="Sig_transdc_resp-reg_receiver"/>
</dbReference>
<evidence type="ECO:0000256" key="5">
    <source>
        <dbReference type="ARBA" id="ARBA00023163"/>
    </source>
</evidence>
<dbReference type="Gene3D" id="6.10.250.690">
    <property type="match status" value="1"/>
</dbReference>
<keyword evidence="11" id="KW-1185">Reference proteome</keyword>
<sequence>MRLLLVEDDIALQQNLKQHLQNANYSLDIASDGELGLYQGLEFPYDAAIIDIGLPKLDGISLIKTLRERQVSYPILVLTARDSWQDKVSGLDAGADDYLTKPFHPEELLARMKALIRRAAGKASSLVSNGPFSVNLTSLEVKRHEVLVNLSSSEYKLFEFLMLHPGEVQSKSVLTEHIYDQDFDLDSNVIEVFIRRLRKKLDPDNQYQLIETLRGQGYRLNPFLQAAPSLEQTSGSQVKADDE</sequence>
<dbReference type="FunFam" id="3.40.50.2300:FF:000002">
    <property type="entry name" value="DNA-binding response regulator PhoP"/>
    <property type="match status" value="1"/>
</dbReference>
<dbReference type="PROSITE" id="PS50110">
    <property type="entry name" value="RESPONSE_REGULATORY"/>
    <property type="match status" value="1"/>
</dbReference>
<dbReference type="GO" id="GO:0006355">
    <property type="term" value="P:regulation of DNA-templated transcription"/>
    <property type="evidence" value="ECO:0007669"/>
    <property type="project" value="InterPro"/>
</dbReference>
<dbReference type="STRING" id="318161.Sden_1264"/>
<reference evidence="10 11" key="1">
    <citation type="submission" date="2006-03" db="EMBL/GenBank/DDBJ databases">
        <title>Complete sequence of Shewanella denitrificans OS217.</title>
        <authorList>
            <consortium name="US DOE Joint Genome Institute"/>
            <person name="Copeland A."/>
            <person name="Lucas S."/>
            <person name="Lapidus A."/>
            <person name="Barry K."/>
            <person name="Detter J.C."/>
            <person name="Glavina del Rio T."/>
            <person name="Hammon N."/>
            <person name="Israni S."/>
            <person name="Dalin E."/>
            <person name="Tice H."/>
            <person name="Pitluck S."/>
            <person name="Brettin T."/>
            <person name="Bruce D."/>
            <person name="Han C."/>
            <person name="Tapia R."/>
            <person name="Gilna P."/>
            <person name="Kiss H."/>
            <person name="Schmutz J."/>
            <person name="Larimer F."/>
            <person name="Land M."/>
            <person name="Hauser L."/>
            <person name="Kyrpides N."/>
            <person name="Lykidis A."/>
            <person name="Richardson P."/>
        </authorList>
    </citation>
    <scope>NUCLEOTIDE SEQUENCE [LARGE SCALE GENOMIC DNA]</scope>
    <source>
        <strain evidence="11">OS217 / ATCC BAA-1090 / DSM 15013</strain>
    </source>
</reference>
<dbReference type="Gene3D" id="3.40.50.2300">
    <property type="match status" value="1"/>
</dbReference>
<feature type="modified residue" description="4-aspartylphosphate" evidence="6">
    <location>
        <position position="51"/>
    </location>
</feature>
<dbReference type="Pfam" id="PF00486">
    <property type="entry name" value="Trans_reg_C"/>
    <property type="match status" value="1"/>
</dbReference>
<dbReference type="RefSeq" id="WP_011495709.1">
    <property type="nucleotide sequence ID" value="NC_007954.1"/>
</dbReference>
<evidence type="ECO:0000313" key="11">
    <source>
        <dbReference type="Proteomes" id="UP000001982"/>
    </source>
</evidence>
<dbReference type="GO" id="GO:0005829">
    <property type="term" value="C:cytosol"/>
    <property type="evidence" value="ECO:0007669"/>
    <property type="project" value="TreeGrafter"/>
</dbReference>